<dbReference type="RefSeq" id="WP_181059218.1">
    <property type="nucleotide sequence ID" value="NZ_JACDTY010000009.1"/>
</dbReference>
<accession>A0A838BAN6</accession>
<protein>
    <submittedName>
        <fullName evidence="1">Uncharacterized protein</fullName>
    </submittedName>
</protein>
<evidence type="ECO:0000313" key="1">
    <source>
        <dbReference type="EMBL" id="MBA1142410.1"/>
    </source>
</evidence>
<reference evidence="1 2" key="1">
    <citation type="submission" date="2020-07" db="EMBL/GenBank/DDBJ databases">
        <title>Definition of the novel symbiovar canariense within Mesorhizobium novociceri, a new species of genus Mesorhizobium nodulating Cicer canariense in the Caldera de Taburiente National Park (La Palma, Canary Islands).</title>
        <authorList>
            <person name="Leon-Barrios M."/>
            <person name="Perez-Yepez J."/>
            <person name="Flores-Felix J.D."/>
            <person name="Ramirez-Baena M.H."/>
            <person name="Pulido-Suarez L."/>
            <person name="Igual J.M."/>
            <person name="Velazquez E."/>
            <person name="Peix A."/>
        </authorList>
    </citation>
    <scope>NUCLEOTIDE SEQUENCE [LARGE SCALE GENOMIC DNA]</scope>
    <source>
        <strain evidence="1 2">CCANP35</strain>
    </source>
</reference>
<organism evidence="1 2">
    <name type="scientific">Mesorhizobium neociceri</name>
    <dbReference type="NCBI Taxonomy" id="1307853"/>
    <lineage>
        <taxon>Bacteria</taxon>
        <taxon>Pseudomonadati</taxon>
        <taxon>Pseudomonadota</taxon>
        <taxon>Alphaproteobacteria</taxon>
        <taxon>Hyphomicrobiales</taxon>
        <taxon>Phyllobacteriaceae</taxon>
        <taxon>Mesorhizobium</taxon>
    </lineage>
</organism>
<gene>
    <name evidence="1" type="ORF">H0241_19390</name>
</gene>
<evidence type="ECO:0000313" key="2">
    <source>
        <dbReference type="Proteomes" id="UP000558284"/>
    </source>
</evidence>
<sequence length="74" mass="8040">MPVAQPVVPPKRGSFVAGETIECLDQRIDDRLAERLCSLSDLGFVSVAGRGGEFRTLIREDRIGPAGSSLKRNQ</sequence>
<name>A0A838BAN6_9HYPH</name>
<dbReference type="AlphaFoldDB" id="A0A838BAN6"/>
<dbReference type="EMBL" id="JACDTY010000009">
    <property type="protein sequence ID" value="MBA1142410.1"/>
    <property type="molecule type" value="Genomic_DNA"/>
</dbReference>
<proteinExistence type="predicted"/>
<keyword evidence="2" id="KW-1185">Reference proteome</keyword>
<dbReference type="Proteomes" id="UP000558284">
    <property type="component" value="Unassembled WGS sequence"/>
</dbReference>
<comment type="caution">
    <text evidence="1">The sequence shown here is derived from an EMBL/GenBank/DDBJ whole genome shotgun (WGS) entry which is preliminary data.</text>
</comment>